<evidence type="ECO:0000256" key="6">
    <source>
        <dbReference type="ARBA" id="ARBA00023136"/>
    </source>
</evidence>
<evidence type="ECO:0000256" key="7">
    <source>
        <dbReference type="SAM" id="Phobius"/>
    </source>
</evidence>
<sequence>MFACNIEQQREIARRQFEKGKRLEDMPPGPSTKEAVIELENDEVVPREPTQKSELTRQQRYRLGGAEYRALDLLSRLVPAYYFFFLFGFGFIIRAYIAMSPFVQDLLKNGRSVINPWHFSFFTSLSAFNNLGLSQVDESMEPFRQEPVMLTLVMILVLAGNTAYAILLRLVIHVLYKLTPHSFGMRRETLRYVLDHPRRCYTTLFPSAQTRWLLVVLVGITLIEFICFMALNYWLPVLEKMDIGTCILAGLFQSVSTRSAGYSVVDIMNLNPVTIMMRNSNVYQERALGIYKGINESYGYDIELNNSETFHHLKRSNTISSVVTASRRALRGPDFFVRTQIQQQLTSEIFWLIACIFAICVIETSVVMSPSPITMFTIIYECVSAFGNIGASTGYPNTSTSQSAQYHRLRLPAAIDRAVLLPSEQLEQKEEEDVLFRRRTASFGDGMPQEIYSRCRTL</sequence>
<reference evidence="8 9" key="1">
    <citation type="journal article" date="2009" name="PLoS Genet.">
        <title>Genomic analysis of the basal lineage fungus Rhizopus oryzae reveals a whole-genome duplication.</title>
        <authorList>
            <person name="Ma L.-J."/>
            <person name="Ibrahim A.S."/>
            <person name="Skory C."/>
            <person name="Grabherr M.G."/>
            <person name="Burger G."/>
            <person name="Butler M."/>
            <person name="Elias M."/>
            <person name="Idnurm A."/>
            <person name="Lang B.F."/>
            <person name="Sone T."/>
            <person name="Abe A."/>
            <person name="Calvo S.E."/>
            <person name="Corrochano L.M."/>
            <person name="Engels R."/>
            <person name="Fu J."/>
            <person name="Hansberg W."/>
            <person name="Kim J.-M."/>
            <person name="Kodira C.D."/>
            <person name="Koehrsen M.J."/>
            <person name="Liu B."/>
            <person name="Miranda-Saavedra D."/>
            <person name="O'Leary S."/>
            <person name="Ortiz-Castellanos L."/>
            <person name="Poulter R."/>
            <person name="Rodriguez-Romero J."/>
            <person name="Ruiz-Herrera J."/>
            <person name="Shen Y.-Q."/>
            <person name="Zeng Q."/>
            <person name="Galagan J."/>
            <person name="Birren B.W."/>
            <person name="Cuomo C.A."/>
            <person name="Wickes B.L."/>
        </authorList>
    </citation>
    <scope>NUCLEOTIDE SEQUENCE [LARGE SCALE GENOMIC DNA]</scope>
    <source>
        <strain evidence="9">RA 99-880 / ATCC MYA-4621 / FGSC 9543 / NRRL 43880</strain>
    </source>
</reference>
<evidence type="ECO:0008006" key="10">
    <source>
        <dbReference type="Google" id="ProtNLM"/>
    </source>
</evidence>
<keyword evidence="9" id="KW-1185">Reference proteome</keyword>
<dbReference type="STRING" id="246409.I1CPE2"/>
<dbReference type="PANTHER" id="PTHR31064">
    <property type="entry name" value="POTASSIUM TRANSPORT PROTEIN DDB_G0292412-RELATED"/>
    <property type="match status" value="1"/>
</dbReference>
<feature type="transmembrane region" description="Helical" evidence="7">
    <location>
        <begin position="212"/>
        <end position="235"/>
    </location>
</feature>
<feature type="transmembrane region" description="Helical" evidence="7">
    <location>
        <begin position="117"/>
        <end position="136"/>
    </location>
</feature>
<dbReference type="eggNOG" id="KOG1341">
    <property type="taxonomic scope" value="Eukaryota"/>
</dbReference>
<gene>
    <name evidence="8" type="ORF">RO3G_15033</name>
</gene>
<dbReference type="AlphaFoldDB" id="I1CPE2"/>
<dbReference type="EMBL" id="CH476746">
    <property type="protein sequence ID" value="EIE90322.1"/>
    <property type="molecule type" value="Genomic_DNA"/>
</dbReference>
<feature type="transmembrane region" description="Helical" evidence="7">
    <location>
        <begin position="349"/>
        <end position="368"/>
    </location>
</feature>
<comment type="subcellular location">
    <subcellularLocation>
        <location evidence="1">Membrane</location>
        <topology evidence="1">Multi-pass membrane protein</topology>
    </subcellularLocation>
</comment>
<organism evidence="8 9">
    <name type="scientific">Rhizopus delemar (strain RA 99-880 / ATCC MYA-4621 / FGSC 9543 / NRRL 43880)</name>
    <name type="common">Mucormycosis agent</name>
    <name type="synonym">Rhizopus arrhizus var. delemar</name>
    <dbReference type="NCBI Taxonomy" id="246409"/>
    <lineage>
        <taxon>Eukaryota</taxon>
        <taxon>Fungi</taxon>
        <taxon>Fungi incertae sedis</taxon>
        <taxon>Mucoromycota</taxon>
        <taxon>Mucoromycotina</taxon>
        <taxon>Mucoromycetes</taxon>
        <taxon>Mucorales</taxon>
        <taxon>Mucorineae</taxon>
        <taxon>Rhizopodaceae</taxon>
        <taxon>Rhizopus</taxon>
    </lineage>
</organism>
<dbReference type="GO" id="GO:0005886">
    <property type="term" value="C:plasma membrane"/>
    <property type="evidence" value="ECO:0007669"/>
    <property type="project" value="TreeGrafter"/>
</dbReference>
<dbReference type="RefSeq" id="XP_067525718.1">
    <property type="nucleotide sequence ID" value="XM_067669617.1"/>
</dbReference>
<keyword evidence="6 7" id="KW-0472">Membrane</keyword>
<feature type="transmembrane region" description="Helical" evidence="7">
    <location>
        <begin position="78"/>
        <end position="97"/>
    </location>
</feature>
<accession>I1CPE2</accession>
<evidence type="ECO:0000256" key="1">
    <source>
        <dbReference type="ARBA" id="ARBA00004141"/>
    </source>
</evidence>
<evidence type="ECO:0000256" key="4">
    <source>
        <dbReference type="ARBA" id="ARBA00022989"/>
    </source>
</evidence>
<proteinExistence type="predicted"/>
<evidence type="ECO:0000313" key="9">
    <source>
        <dbReference type="Proteomes" id="UP000009138"/>
    </source>
</evidence>
<keyword evidence="2" id="KW-0813">Transport</keyword>
<protein>
    <recommendedName>
        <fullName evidence="10">Cation transporter</fullName>
    </recommendedName>
</protein>
<dbReference type="GeneID" id="93621998"/>
<evidence type="ECO:0000256" key="3">
    <source>
        <dbReference type="ARBA" id="ARBA00022692"/>
    </source>
</evidence>
<feature type="transmembrane region" description="Helical" evidence="7">
    <location>
        <begin position="148"/>
        <end position="176"/>
    </location>
</feature>
<keyword evidence="4 7" id="KW-1133">Transmembrane helix</keyword>
<dbReference type="PANTHER" id="PTHR31064:SF30">
    <property type="entry name" value="HIGH-AFFINITY POTASSIUM TRANSPORT PROTEIN-RELATED"/>
    <property type="match status" value="1"/>
</dbReference>
<dbReference type="Proteomes" id="UP000009138">
    <property type="component" value="Unassembled WGS sequence"/>
</dbReference>
<dbReference type="GO" id="GO:1990573">
    <property type="term" value="P:potassium ion import across plasma membrane"/>
    <property type="evidence" value="ECO:0007669"/>
    <property type="project" value="TreeGrafter"/>
</dbReference>
<keyword evidence="3 7" id="KW-0812">Transmembrane</keyword>
<dbReference type="InterPro" id="IPR051143">
    <property type="entry name" value="TrkH_K-transport"/>
</dbReference>
<dbReference type="Pfam" id="PF02386">
    <property type="entry name" value="TrkH"/>
    <property type="match status" value="1"/>
</dbReference>
<evidence type="ECO:0000256" key="5">
    <source>
        <dbReference type="ARBA" id="ARBA00023065"/>
    </source>
</evidence>
<dbReference type="VEuPathDB" id="FungiDB:RO3G_15033"/>
<dbReference type="OrthoDB" id="9999863at2759"/>
<keyword evidence="5" id="KW-0406">Ion transport</keyword>
<dbReference type="FunCoup" id="I1CPE2">
    <property type="interactions" value="97"/>
</dbReference>
<dbReference type="GO" id="GO:0140107">
    <property type="term" value="F:high-affinity potassium ion transmembrane transporter activity"/>
    <property type="evidence" value="ECO:0007669"/>
    <property type="project" value="TreeGrafter"/>
</dbReference>
<dbReference type="GO" id="GO:0030007">
    <property type="term" value="P:intracellular potassium ion homeostasis"/>
    <property type="evidence" value="ECO:0007669"/>
    <property type="project" value="TreeGrafter"/>
</dbReference>
<dbReference type="InParanoid" id="I1CPE2"/>
<dbReference type="OMA" id="LFALMMY"/>
<name>I1CPE2_RHIO9</name>
<evidence type="ECO:0000313" key="8">
    <source>
        <dbReference type="EMBL" id="EIE90322.1"/>
    </source>
</evidence>
<dbReference type="InterPro" id="IPR003445">
    <property type="entry name" value="Cat_transpt"/>
</dbReference>
<evidence type="ECO:0000256" key="2">
    <source>
        <dbReference type="ARBA" id="ARBA00022448"/>
    </source>
</evidence>